<evidence type="ECO:0000256" key="11">
    <source>
        <dbReference type="ARBA" id="ARBA00023027"/>
    </source>
</evidence>
<dbReference type="EC" id="1.3.1.91" evidence="19"/>
<dbReference type="PANTHER" id="PTHR45936:SF1">
    <property type="entry name" value="TRNA-DIHYDROURIDINE(20) SYNTHASE [NAD(P)+]-LIKE"/>
    <property type="match status" value="1"/>
</dbReference>
<evidence type="ECO:0000256" key="22">
    <source>
        <dbReference type="SAM" id="MobiDB-lite"/>
    </source>
</evidence>
<keyword evidence="10" id="KW-0560">Oxidoreductase</keyword>
<keyword evidence="6" id="KW-0288">FMN</keyword>
<reference evidence="24 25" key="1">
    <citation type="journal article" date="2004" name="Science">
        <title>The Ashbya gossypii genome as a tool for mapping the ancient Saccharomyces cerevisiae genome.</title>
        <authorList>
            <person name="Dietrich F.S."/>
            <person name="Voegeli S."/>
            <person name="Brachat S."/>
            <person name="Lerch A."/>
            <person name="Gates K."/>
            <person name="Steiner S."/>
            <person name="Mohr C."/>
            <person name="Pohlmann R."/>
            <person name="Luedi P."/>
            <person name="Choi S."/>
            <person name="Wing R.A."/>
            <person name="Flavier A."/>
            <person name="Gaffney T.D."/>
            <person name="Philippsen P."/>
        </authorList>
    </citation>
    <scope>NUCLEOTIDE SEQUENCE [LARGE SCALE GENOMIC DNA]</scope>
    <source>
        <strain evidence="25">ATCC 10895 / CBS 109.51 / FGSC 9923 / NRRL Y-1056</strain>
    </source>
</reference>
<dbReference type="HOGENOM" id="CLU_013299_3_0_1"/>
<dbReference type="GO" id="GO:0050660">
    <property type="term" value="F:flavin adenine dinucleotide binding"/>
    <property type="evidence" value="ECO:0007669"/>
    <property type="project" value="InterPro"/>
</dbReference>
<comment type="catalytic activity">
    <reaction evidence="14">
        <text>a 5,6-dihydrouridine in mRNA + NADP(+) = a uridine in mRNA + NADPH + H(+)</text>
        <dbReference type="Rhea" id="RHEA:69855"/>
        <dbReference type="Rhea" id="RHEA-COMP:14658"/>
        <dbReference type="Rhea" id="RHEA-COMP:17789"/>
        <dbReference type="ChEBI" id="CHEBI:15378"/>
        <dbReference type="ChEBI" id="CHEBI:57783"/>
        <dbReference type="ChEBI" id="CHEBI:58349"/>
        <dbReference type="ChEBI" id="CHEBI:65315"/>
        <dbReference type="ChEBI" id="CHEBI:74443"/>
    </reaction>
    <physiologicalReaction direction="right-to-left" evidence="14">
        <dbReference type="Rhea" id="RHEA:69857"/>
    </physiologicalReaction>
</comment>
<sequence>MANYAGKLVLAPMVRAGELPTRLLALRHGADLVWGPEIIDKKLVQCQRVPNDELQTVDYVLPSTHAGKPPVVVFRTAPALEGGRVIFQLGTASPTLAVRAANTVIGDVAGIDVNAGCPKHFSIHAGMGAALLRTPDTLCGILRALVDEVGRPHSKPISVKIRLLDDLAATLDLVEKLCATGISNLTVHCRTTPMRNREAPIRSYLASIFELCQASKVSLIMNGALEGRKHFEEVRAELKLPTDVGGMIAEAAEANPTVFSLNPLPWHQAVPEYLQIADQYRNHTSNTKYMMNRMVPGKSPFYQYFIRCKTSDDFLYVGKQLGPNGECLSDPTEYLAKSRKEEQQEKKATKGKLLQHHDESQSKGKRVLEDENSQESKRTKTEQA</sequence>
<dbReference type="FunFam" id="3.20.20.70:FF:000280">
    <property type="entry name" value="tRNA-dihydrouridine synthase"/>
    <property type="match status" value="1"/>
</dbReference>
<accession>Q75EK7</accession>
<proteinExistence type="inferred from homology"/>
<evidence type="ECO:0000256" key="19">
    <source>
        <dbReference type="ARBA" id="ARBA00066484"/>
    </source>
</evidence>
<dbReference type="GO" id="GO:0102264">
    <property type="term" value="F:tRNA-dihydrouridine20 synthase activity"/>
    <property type="evidence" value="ECO:0007669"/>
    <property type="project" value="UniProtKB-EC"/>
</dbReference>
<comment type="similarity">
    <text evidence="18">Belongs to the Dus family. Dus2 subfamily.</text>
</comment>
<dbReference type="RefSeq" id="NP_982613.1">
    <property type="nucleotide sequence ID" value="NM_207966.1"/>
</dbReference>
<dbReference type="Proteomes" id="UP000000591">
    <property type="component" value="Chromosome I"/>
</dbReference>
<keyword evidence="25" id="KW-1185">Reference proteome</keyword>
<dbReference type="AlphaFoldDB" id="Q75EK7"/>
<keyword evidence="7" id="KW-0507">mRNA processing</keyword>
<comment type="cofactor">
    <cofactor evidence="1">
        <name>FMN</name>
        <dbReference type="ChEBI" id="CHEBI:58210"/>
    </cofactor>
</comment>
<evidence type="ECO:0000256" key="4">
    <source>
        <dbReference type="ARBA" id="ARBA00022490"/>
    </source>
</evidence>
<comment type="subcellular location">
    <subcellularLocation>
        <location evidence="3">Cytoplasm</location>
    </subcellularLocation>
    <subcellularLocation>
        <location evidence="2">Nucleus</location>
    </subcellularLocation>
</comment>
<dbReference type="GO" id="GO:0005737">
    <property type="term" value="C:cytoplasm"/>
    <property type="evidence" value="ECO:0000318"/>
    <property type="project" value="GO_Central"/>
</dbReference>
<evidence type="ECO:0000313" key="25">
    <source>
        <dbReference type="Proteomes" id="UP000000591"/>
    </source>
</evidence>
<name>Q75EK7_EREGS</name>
<evidence type="ECO:0000256" key="2">
    <source>
        <dbReference type="ARBA" id="ARBA00004123"/>
    </source>
</evidence>
<organism evidence="24 25">
    <name type="scientific">Eremothecium gossypii (strain ATCC 10895 / CBS 109.51 / FGSC 9923 / NRRL Y-1056)</name>
    <name type="common">Yeast</name>
    <name type="synonym">Ashbya gossypii</name>
    <dbReference type="NCBI Taxonomy" id="284811"/>
    <lineage>
        <taxon>Eukaryota</taxon>
        <taxon>Fungi</taxon>
        <taxon>Dikarya</taxon>
        <taxon>Ascomycota</taxon>
        <taxon>Saccharomycotina</taxon>
        <taxon>Saccharomycetes</taxon>
        <taxon>Saccharomycetales</taxon>
        <taxon>Saccharomycetaceae</taxon>
        <taxon>Eremothecium</taxon>
    </lineage>
</organism>
<evidence type="ECO:0000256" key="14">
    <source>
        <dbReference type="ARBA" id="ARBA00049447"/>
    </source>
</evidence>
<keyword evidence="12" id="KW-0539">Nucleus</keyword>
<dbReference type="InParanoid" id="Q75EK7"/>
<dbReference type="SUPFAM" id="SSF51395">
    <property type="entry name" value="FMN-linked oxidoreductases"/>
    <property type="match status" value="1"/>
</dbReference>
<dbReference type="Gene3D" id="3.20.20.70">
    <property type="entry name" value="Aldolase class I"/>
    <property type="match status" value="1"/>
</dbReference>
<dbReference type="InterPro" id="IPR035587">
    <property type="entry name" value="DUS-like_FMN-bd"/>
</dbReference>
<dbReference type="KEGG" id="ago:AGOS_AAR072C"/>
<evidence type="ECO:0000256" key="7">
    <source>
        <dbReference type="ARBA" id="ARBA00022664"/>
    </source>
</evidence>
<gene>
    <name evidence="24" type="ORF">AGOS_AAR072C</name>
</gene>
<evidence type="ECO:0000256" key="21">
    <source>
        <dbReference type="ARBA" id="ARBA00078340"/>
    </source>
</evidence>
<keyword evidence="9" id="KW-0521">NADP</keyword>
<evidence type="ECO:0000256" key="20">
    <source>
        <dbReference type="ARBA" id="ARBA00072828"/>
    </source>
</evidence>
<feature type="compositionally biased region" description="Basic and acidic residues" evidence="22">
    <location>
        <begin position="336"/>
        <end position="348"/>
    </location>
</feature>
<comment type="catalytic activity">
    <reaction evidence="15">
        <text>5,6-dihydrouridine(20) in tRNA + NADP(+) = uridine(20) in tRNA + NADPH + H(+)</text>
        <dbReference type="Rhea" id="RHEA:53336"/>
        <dbReference type="Rhea" id="RHEA-COMP:13533"/>
        <dbReference type="Rhea" id="RHEA-COMP:13534"/>
        <dbReference type="ChEBI" id="CHEBI:15378"/>
        <dbReference type="ChEBI" id="CHEBI:57783"/>
        <dbReference type="ChEBI" id="CHEBI:58349"/>
        <dbReference type="ChEBI" id="CHEBI:65315"/>
        <dbReference type="ChEBI" id="CHEBI:74443"/>
        <dbReference type="EC" id="1.3.1.91"/>
    </reaction>
    <physiologicalReaction direction="right-to-left" evidence="15">
        <dbReference type="Rhea" id="RHEA:53338"/>
    </physiologicalReaction>
</comment>
<evidence type="ECO:0000256" key="13">
    <source>
        <dbReference type="ARBA" id="ARBA00048342"/>
    </source>
</evidence>
<keyword evidence="5" id="KW-0285">Flavoprotein</keyword>
<dbReference type="GO" id="GO:0002943">
    <property type="term" value="P:tRNA dihydrouridine synthesis"/>
    <property type="evidence" value="ECO:0000318"/>
    <property type="project" value="GO_Central"/>
</dbReference>
<dbReference type="InterPro" id="IPR013785">
    <property type="entry name" value="Aldolase_TIM"/>
</dbReference>
<feature type="domain" description="DUS-like FMN-binding" evidence="23">
    <location>
        <begin position="32"/>
        <end position="310"/>
    </location>
</feature>
<feature type="region of interest" description="Disordered" evidence="22">
    <location>
        <begin position="329"/>
        <end position="384"/>
    </location>
</feature>
<dbReference type="GeneID" id="4618403"/>
<feature type="compositionally biased region" description="Basic and acidic residues" evidence="22">
    <location>
        <begin position="355"/>
        <end position="384"/>
    </location>
</feature>
<dbReference type="STRING" id="284811.Q75EK7"/>
<dbReference type="GO" id="GO:0005634">
    <property type="term" value="C:nucleus"/>
    <property type="evidence" value="ECO:0007669"/>
    <property type="project" value="UniProtKB-SubCell"/>
</dbReference>
<comment type="function">
    <text evidence="17">Catalyzes the NADPH-dependent synthesis of dihydrouridine, a modified base found in the D-loop of most tRNAs. Specifically modifies U20 in cytoplasmic tRNAs. Also able to mediate dihydrouridylation of some mRNAs, thereby affecting their translation.</text>
</comment>
<evidence type="ECO:0000256" key="18">
    <source>
        <dbReference type="ARBA" id="ARBA00060762"/>
    </source>
</evidence>
<dbReference type="GO" id="GO:0017150">
    <property type="term" value="F:tRNA dihydrouridine synthase activity"/>
    <property type="evidence" value="ECO:0000318"/>
    <property type="project" value="GO_Central"/>
</dbReference>
<evidence type="ECO:0000259" key="23">
    <source>
        <dbReference type="Pfam" id="PF01207"/>
    </source>
</evidence>
<protein>
    <recommendedName>
        <fullName evidence="20">tRNA-dihydrouridine(20) synthase [NAD(P)+]</fullName>
        <ecNumber evidence="19">1.3.1.91</ecNumber>
    </recommendedName>
    <alternativeName>
        <fullName evidence="21">tRNA-dihydrouridine synthase 2</fullName>
    </alternativeName>
</protein>
<dbReference type="Pfam" id="PF01207">
    <property type="entry name" value="Dus"/>
    <property type="match status" value="1"/>
</dbReference>
<evidence type="ECO:0000256" key="10">
    <source>
        <dbReference type="ARBA" id="ARBA00023002"/>
    </source>
</evidence>
<dbReference type="InterPro" id="IPR018517">
    <property type="entry name" value="tRNA_hU_synthase_CS"/>
</dbReference>
<comment type="catalytic activity">
    <reaction evidence="13">
        <text>a 5,6-dihydrouridine in mRNA + NAD(+) = a uridine in mRNA + NADH + H(+)</text>
        <dbReference type="Rhea" id="RHEA:69851"/>
        <dbReference type="Rhea" id="RHEA-COMP:14658"/>
        <dbReference type="Rhea" id="RHEA-COMP:17789"/>
        <dbReference type="ChEBI" id="CHEBI:15378"/>
        <dbReference type="ChEBI" id="CHEBI:57540"/>
        <dbReference type="ChEBI" id="CHEBI:57945"/>
        <dbReference type="ChEBI" id="CHEBI:65315"/>
        <dbReference type="ChEBI" id="CHEBI:74443"/>
    </reaction>
    <physiologicalReaction direction="right-to-left" evidence="13">
        <dbReference type="Rhea" id="RHEA:69853"/>
    </physiologicalReaction>
</comment>
<comment type="catalytic activity">
    <reaction evidence="16">
        <text>5,6-dihydrouridine(20) in tRNA + NAD(+) = uridine(20) in tRNA + NADH + H(+)</text>
        <dbReference type="Rhea" id="RHEA:53340"/>
        <dbReference type="Rhea" id="RHEA-COMP:13533"/>
        <dbReference type="Rhea" id="RHEA-COMP:13534"/>
        <dbReference type="ChEBI" id="CHEBI:15378"/>
        <dbReference type="ChEBI" id="CHEBI:57540"/>
        <dbReference type="ChEBI" id="CHEBI:57945"/>
        <dbReference type="ChEBI" id="CHEBI:65315"/>
        <dbReference type="ChEBI" id="CHEBI:74443"/>
        <dbReference type="EC" id="1.3.1.91"/>
    </reaction>
    <physiologicalReaction direction="right-to-left" evidence="16">
        <dbReference type="Rhea" id="RHEA:53342"/>
    </physiologicalReaction>
</comment>
<evidence type="ECO:0000256" key="16">
    <source>
        <dbReference type="ARBA" id="ARBA00052661"/>
    </source>
</evidence>
<keyword evidence="8" id="KW-0819">tRNA processing</keyword>
<evidence type="ECO:0000256" key="1">
    <source>
        <dbReference type="ARBA" id="ARBA00001917"/>
    </source>
</evidence>
<evidence type="ECO:0000256" key="12">
    <source>
        <dbReference type="ARBA" id="ARBA00023242"/>
    </source>
</evidence>
<dbReference type="eggNOG" id="KOG2334">
    <property type="taxonomic scope" value="Eukaryota"/>
</dbReference>
<dbReference type="OMA" id="GPIRTNS"/>
<keyword evidence="4" id="KW-0963">Cytoplasm</keyword>
<evidence type="ECO:0000256" key="3">
    <source>
        <dbReference type="ARBA" id="ARBA00004496"/>
    </source>
</evidence>
<evidence type="ECO:0000256" key="9">
    <source>
        <dbReference type="ARBA" id="ARBA00022857"/>
    </source>
</evidence>
<dbReference type="PROSITE" id="PS01136">
    <property type="entry name" value="UPF0034"/>
    <property type="match status" value="1"/>
</dbReference>
<dbReference type="EMBL" id="AE016814">
    <property type="protein sequence ID" value="AAS50437.1"/>
    <property type="molecule type" value="Genomic_DNA"/>
</dbReference>
<evidence type="ECO:0000256" key="5">
    <source>
        <dbReference type="ARBA" id="ARBA00022630"/>
    </source>
</evidence>
<evidence type="ECO:0000256" key="17">
    <source>
        <dbReference type="ARBA" id="ARBA00057283"/>
    </source>
</evidence>
<dbReference type="PANTHER" id="PTHR45936">
    <property type="entry name" value="TRNA-DIHYDROURIDINE(20) SYNTHASE [NAD(P)+]-LIKE"/>
    <property type="match status" value="1"/>
</dbReference>
<dbReference type="GO" id="GO:0006397">
    <property type="term" value="P:mRNA processing"/>
    <property type="evidence" value="ECO:0007669"/>
    <property type="project" value="UniProtKB-KW"/>
</dbReference>
<evidence type="ECO:0000256" key="15">
    <source>
        <dbReference type="ARBA" id="ARBA00052188"/>
    </source>
</evidence>
<evidence type="ECO:0000256" key="6">
    <source>
        <dbReference type="ARBA" id="ARBA00022643"/>
    </source>
</evidence>
<evidence type="ECO:0000313" key="24">
    <source>
        <dbReference type="EMBL" id="AAS50437.1"/>
    </source>
</evidence>
<dbReference type="CDD" id="cd02801">
    <property type="entry name" value="DUS_like_FMN"/>
    <property type="match status" value="1"/>
</dbReference>
<keyword evidence="11" id="KW-0520">NAD</keyword>
<dbReference type="OrthoDB" id="10262250at2759"/>
<dbReference type="InterPro" id="IPR052582">
    <property type="entry name" value="tRNA-DUS-like"/>
</dbReference>
<reference evidence="25" key="2">
    <citation type="journal article" date="2013" name="G3 (Bethesda)">
        <title>Genomes of Ashbya fungi isolated from insects reveal four mating-type loci, numerous translocations, lack of transposons, and distinct gene duplications.</title>
        <authorList>
            <person name="Dietrich F.S."/>
            <person name="Voegeli S."/>
            <person name="Kuo S."/>
            <person name="Philippsen P."/>
        </authorList>
    </citation>
    <scope>GENOME REANNOTATION</scope>
    <source>
        <strain evidence="25">ATCC 10895 / CBS 109.51 / FGSC 9923 / NRRL Y-1056</strain>
    </source>
</reference>
<dbReference type="FunCoup" id="Q75EK7">
    <property type="interactions" value="871"/>
</dbReference>
<evidence type="ECO:0000256" key="8">
    <source>
        <dbReference type="ARBA" id="ARBA00022694"/>
    </source>
</evidence>